<dbReference type="PANTHER" id="PTHR11877">
    <property type="entry name" value="HYDROXYMETHYLGLUTARYL-COA SYNTHASE"/>
    <property type="match status" value="1"/>
</dbReference>
<dbReference type="Pfam" id="PF00195">
    <property type="entry name" value="Chal_sti_synt_N"/>
    <property type="match status" value="1"/>
</dbReference>
<sequence>MGSILSVGTLDPPNKLDQSLTMEFARELFSSSFKDIERLLPVFENGWIDERNFTNSIEWFKENHSLKERNDLFIEKATEYGVQSIEECLTNKHFLQSAVKESEIDAIIFVTSSGMSTPSIEARIMNKMPFSPHTKRIPIWGLGCAGGAAGISRAFEYCKAFPKQNVLVCCVELCSLTFQRGDKTKSNLIGTSLFADGVATALVCGEHSELLMKSRLALKPKIIDVQSTLMPDSEEVMGWDVKDTGLHVVFSRDIPSIIEKWLKPNVTDFLEKHHLQLEQITAFIAHPGGRKVLEAYETSLGIKEEKTAISKEVLRKNGNMSSPTVLYVLEKFMKQTFQSGDIGLMASLGPGFCSELVLISWEGLH</sequence>
<dbReference type="RefSeq" id="WP_061949511.1">
    <property type="nucleotide sequence ID" value="NZ_LTAO01000034.1"/>
</dbReference>
<feature type="domain" description="Chalcone/stilbene synthase C-terminal" evidence="6">
    <location>
        <begin position="226"/>
        <end position="359"/>
    </location>
</feature>
<evidence type="ECO:0000256" key="2">
    <source>
        <dbReference type="ARBA" id="ARBA00022679"/>
    </source>
</evidence>
<dbReference type="InterPro" id="IPR001099">
    <property type="entry name" value="Chalcone/stilbene_synt_N"/>
</dbReference>
<comment type="caution">
    <text evidence="7">The sequence shown here is derived from an EMBL/GenBank/DDBJ whole genome shotgun (WGS) entry which is preliminary data.</text>
</comment>
<dbReference type="PIRSF" id="PIRSF000451">
    <property type="entry name" value="PKS_III"/>
    <property type="match status" value="1"/>
</dbReference>
<evidence type="ECO:0000256" key="1">
    <source>
        <dbReference type="ARBA" id="ARBA00005531"/>
    </source>
</evidence>
<name>A0A162D4K0_9BACI</name>
<dbReference type="InterPro" id="IPR012328">
    <property type="entry name" value="Chalcone/stilbene_synt_C"/>
</dbReference>
<keyword evidence="3" id="KW-0012">Acyltransferase</keyword>
<feature type="domain" description="Chalcone/stilbene synthase N-terminal" evidence="5">
    <location>
        <begin position="63"/>
        <end position="204"/>
    </location>
</feature>
<dbReference type="OrthoDB" id="9786288at2"/>
<evidence type="ECO:0000259" key="6">
    <source>
        <dbReference type="Pfam" id="PF02797"/>
    </source>
</evidence>
<dbReference type="AlphaFoldDB" id="A0A162D4K0"/>
<dbReference type="STRING" id="519424.AZF04_09230"/>
<protein>
    <submittedName>
        <fullName evidence="7">Chalcone synthase</fullName>
    </submittedName>
</protein>
<evidence type="ECO:0000313" key="7">
    <source>
        <dbReference type="EMBL" id="KYG28079.1"/>
    </source>
</evidence>
<dbReference type="SUPFAM" id="SSF53901">
    <property type="entry name" value="Thiolase-like"/>
    <property type="match status" value="2"/>
</dbReference>
<dbReference type="FunFam" id="3.40.47.10:FF:000014">
    <property type="entry name" value="Chalcone synthase 1"/>
    <property type="match status" value="1"/>
</dbReference>
<dbReference type="EMBL" id="LTAO01000034">
    <property type="protein sequence ID" value="KYG28079.1"/>
    <property type="molecule type" value="Genomic_DNA"/>
</dbReference>
<dbReference type="Proteomes" id="UP000075806">
    <property type="component" value="Unassembled WGS sequence"/>
</dbReference>
<dbReference type="Pfam" id="PF02797">
    <property type="entry name" value="Chal_sti_synt_C"/>
    <property type="match status" value="1"/>
</dbReference>
<evidence type="ECO:0000259" key="5">
    <source>
        <dbReference type="Pfam" id="PF00195"/>
    </source>
</evidence>
<gene>
    <name evidence="7" type="ORF">AZF04_09230</name>
</gene>
<dbReference type="PANTHER" id="PTHR11877:SF99">
    <property type="entry name" value="1,3,6,8-TETRAHYDROXYNAPHTHALENE SYNTHASE"/>
    <property type="match status" value="1"/>
</dbReference>
<keyword evidence="2" id="KW-0808">Transferase</keyword>
<dbReference type="InterPro" id="IPR016039">
    <property type="entry name" value="Thiolase-like"/>
</dbReference>
<dbReference type="GO" id="GO:0016747">
    <property type="term" value="F:acyltransferase activity, transferring groups other than amino-acyl groups"/>
    <property type="evidence" value="ECO:0007669"/>
    <property type="project" value="InterPro"/>
</dbReference>
<feature type="active site" description="Acyl-thioester intermediate" evidence="4">
    <location>
        <position position="144"/>
    </location>
</feature>
<proteinExistence type="inferred from homology"/>
<evidence type="ECO:0000313" key="8">
    <source>
        <dbReference type="Proteomes" id="UP000075806"/>
    </source>
</evidence>
<dbReference type="GO" id="GO:0030639">
    <property type="term" value="P:polyketide biosynthetic process"/>
    <property type="evidence" value="ECO:0007669"/>
    <property type="project" value="TreeGrafter"/>
</dbReference>
<keyword evidence="8" id="KW-1185">Reference proteome</keyword>
<accession>A0A162D4K0</accession>
<reference evidence="7" key="1">
    <citation type="submission" date="2016-02" db="EMBL/GenBank/DDBJ databases">
        <title>Genome sequence of Bacillus trypoxylicola KCTC 13244(T).</title>
        <authorList>
            <person name="Jeong H."/>
            <person name="Park S.-H."/>
            <person name="Choi S.-K."/>
        </authorList>
    </citation>
    <scope>NUCLEOTIDE SEQUENCE [LARGE SCALE GENOMIC DNA]</scope>
    <source>
        <strain evidence="7">KCTC 13244</strain>
    </source>
</reference>
<organism evidence="7 8">
    <name type="scientific">Alkalihalobacillus trypoxylicola</name>
    <dbReference type="NCBI Taxonomy" id="519424"/>
    <lineage>
        <taxon>Bacteria</taxon>
        <taxon>Bacillati</taxon>
        <taxon>Bacillota</taxon>
        <taxon>Bacilli</taxon>
        <taxon>Bacillales</taxon>
        <taxon>Bacillaceae</taxon>
        <taxon>Alkalihalobacillus</taxon>
    </lineage>
</organism>
<dbReference type="InterPro" id="IPR011141">
    <property type="entry name" value="Polyketide_synthase_type-III"/>
</dbReference>
<dbReference type="CDD" id="cd00831">
    <property type="entry name" value="CHS_like"/>
    <property type="match status" value="1"/>
</dbReference>
<evidence type="ECO:0000256" key="3">
    <source>
        <dbReference type="ARBA" id="ARBA00023315"/>
    </source>
</evidence>
<dbReference type="Gene3D" id="3.40.47.10">
    <property type="match status" value="2"/>
</dbReference>
<comment type="similarity">
    <text evidence="1">Belongs to the thiolase-like superfamily. Chalcone/stilbene synthases family.</text>
</comment>
<evidence type="ECO:0000256" key="4">
    <source>
        <dbReference type="PIRSR" id="PIRSR000451-1"/>
    </source>
</evidence>